<comment type="caution">
    <text evidence="2">The sequence shown here is derived from an EMBL/GenBank/DDBJ whole genome shotgun (WGS) entry which is preliminary data.</text>
</comment>
<dbReference type="RefSeq" id="WP_118278954.1">
    <property type="nucleotide sequence ID" value="NZ_JAQDJO010000002.1"/>
</dbReference>
<evidence type="ECO:0008006" key="4">
    <source>
        <dbReference type="Google" id="ProtNLM"/>
    </source>
</evidence>
<evidence type="ECO:0000256" key="1">
    <source>
        <dbReference type="SAM" id="MobiDB-lite"/>
    </source>
</evidence>
<protein>
    <recommendedName>
        <fullName evidence="4">Replication protein</fullName>
    </recommendedName>
</protein>
<accession>A0A415D7F0</accession>
<name>A0A415D7F0_9FIRM</name>
<gene>
    <name evidence="2" type="ORF">DW116_05865</name>
</gene>
<feature type="region of interest" description="Disordered" evidence="1">
    <location>
        <begin position="107"/>
        <end position="140"/>
    </location>
</feature>
<feature type="compositionally biased region" description="Polar residues" evidence="1">
    <location>
        <begin position="107"/>
        <end position="125"/>
    </location>
</feature>
<evidence type="ECO:0000313" key="2">
    <source>
        <dbReference type="EMBL" id="RHJ62240.1"/>
    </source>
</evidence>
<reference evidence="2 3" key="1">
    <citation type="submission" date="2018-08" db="EMBL/GenBank/DDBJ databases">
        <title>A genome reference for cultivated species of the human gut microbiota.</title>
        <authorList>
            <person name="Zou Y."/>
            <person name="Xue W."/>
            <person name="Luo G."/>
        </authorList>
    </citation>
    <scope>NUCLEOTIDE SEQUENCE [LARGE SCALE GENOMIC DNA]</scope>
    <source>
        <strain evidence="2 3">AM09-9</strain>
    </source>
</reference>
<proteinExistence type="predicted"/>
<evidence type="ECO:0000313" key="3">
    <source>
        <dbReference type="Proteomes" id="UP000285832"/>
    </source>
</evidence>
<dbReference type="EMBL" id="QRMI01000011">
    <property type="protein sequence ID" value="RHJ62240.1"/>
    <property type="molecule type" value="Genomic_DNA"/>
</dbReference>
<dbReference type="AlphaFoldDB" id="A0A415D7F0"/>
<sequence length="269" mass="31610">MKGDYIKINRSLLDWDWYGDINTCRLFVHMLLKANWKDGNFRGEEIKRGSFVSSLSKLSDETNLSVREVRTAINHLEKTGEVTINRHGKYSVFTVNNYCAYQQGDTQADKQVTGNRQASDSQATTIEERKKERKKEYKDTNVSIHRPGDIRQIMEVWNELERYGIKPVCKLNRGSQRLQNLTARIREYGEAEVLRAIENVKHSEFLQGKTDGRWQITFDWFVKPNNFPKVLEGQYEESRSSQKAVRNNNNFERRRYDMDELESQLLNSN</sequence>
<organism evidence="2 3">
    <name type="scientific">[Ruminococcus] lactaris</name>
    <dbReference type="NCBI Taxonomy" id="46228"/>
    <lineage>
        <taxon>Bacteria</taxon>
        <taxon>Bacillati</taxon>
        <taxon>Bacillota</taxon>
        <taxon>Clostridia</taxon>
        <taxon>Lachnospirales</taxon>
        <taxon>Lachnospiraceae</taxon>
        <taxon>Mediterraneibacter</taxon>
    </lineage>
</organism>
<dbReference type="Proteomes" id="UP000285832">
    <property type="component" value="Unassembled WGS sequence"/>
</dbReference>
<feature type="compositionally biased region" description="Basic and acidic residues" evidence="1">
    <location>
        <begin position="126"/>
        <end position="139"/>
    </location>
</feature>